<evidence type="ECO:0000256" key="1">
    <source>
        <dbReference type="PROSITE-ProRule" id="PRU00371"/>
    </source>
</evidence>
<dbReference type="RefSeq" id="XP_015173652.1">
    <property type="nucleotide sequence ID" value="XM_015318166.1"/>
</dbReference>
<dbReference type="GeneID" id="107064957"/>
<dbReference type="PANTHER" id="PTHR12243:SF67">
    <property type="entry name" value="COREPRESSOR OF PANGOLIN, ISOFORM A-RELATED"/>
    <property type="match status" value="1"/>
</dbReference>
<gene>
    <name evidence="6" type="primary">LOC107064957</name>
</gene>
<evidence type="ECO:0000313" key="6">
    <source>
        <dbReference type="RefSeq" id="XP_015173652.1"/>
    </source>
</evidence>
<dbReference type="SMART" id="SM00595">
    <property type="entry name" value="MADF"/>
    <property type="match status" value="1"/>
</dbReference>
<feature type="coiled-coil region" evidence="2">
    <location>
        <begin position="158"/>
        <end position="217"/>
    </location>
</feature>
<dbReference type="Pfam" id="PF02944">
    <property type="entry name" value="BESS"/>
    <property type="match status" value="1"/>
</dbReference>
<dbReference type="InterPro" id="IPR006578">
    <property type="entry name" value="MADF-dom"/>
</dbReference>
<organism evidence="5 6">
    <name type="scientific">Polistes dominula</name>
    <name type="common">European paper wasp</name>
    <name type="synonym">Vespa dominula</name>
    <dbReference type="NCBI Taxonomy" id="743375"/>
    <lineage>
        <taxon>Eukaryota</taxon>
        <taxon>Metazoa</taxon>
        <taxon>Ecdysozoa</taxon>
        <taxon>Arthropoda</taxon>
        <taxon>Hexapoda</taxon>
        <taxon>Insecta</taxon>
        <taxon>Pterygota</taxon>
        <taxon>Neoptera</taxon>
        <taxon>Endopterygota</taxon>
        <taxon>Hymenoptera</taxon>
        <taxon>Apocrita</taxon>
        <taxon>Aculeata</taxon>
        <taxon>Vespoidea</taxon>
        <taxon>Vespidae</taxon>
        <taxon>Polistinae</taxon>
        <taxon>Polistini</taxon>
        <taxon>Polistes</taxon>
    </lineage>
</organism>
<evidence type="ECO:0000256" key="2">
    <source>
        <dbReference type="SAM" id="Coils"/>
    </source>
</evidence>
<keyword evidence="5" id="KW-1185">Reference proteome</keyword>
<proteinExistence type="predicted"/>
<evidence type="ECO:0000313" key="5">
    <source>
        <dbReference type="Proteomes" id="UP000694924"/>
    </source>
</evidence>
<reference evidence="6" key="1">
    <citation type="submission" date="2025-08" db="UniProtKB">
        <authorList>
            <consortium name="RefSeq"/>
        </authorList>
    </citation>
    <scope>IDENTIFICATION</scope>
    <source>
        <tissue evidence="6">Whole body</tissue>
    </source>
</reference>
<dbReference type="PROSITE" id="PS51029">
    <property type="entry name" value="MADF"/>
    <property type="match status" value="1"/>
</dbReference>
<accession>A0ABM1I0B5</accession>
<keyword evidence="2" id="KW-0175">Coiled coil</keyword>
<comment type="subcellular location">
    <subcellularLocation>
        <location evidence="1">Nucleus</location>
    </subcellularLocation>
</comment>
<protein>
    <submittedName>
        <fullName evidence="6">Uncharacterized protein LOC107064957 isoform X1</fullName>
    </submittedName>
</protein>
<dbReference type="InterPro" id="IPR004210">
    <property type="entry name" value="BESS_motif"/>
</dbReference>
<evidence type="ECO:0000259" key="3">
    <source>
        <dbReference type="PROSITE" id="PS51029"/>
    </source>
</evidence>
<keyword evidence="1" id="KW-0539">Nucleus</keyword>
<sequence length="395" mass="45681">MESAGCFIYTIIIKNVIIRLAGRYTMMPTMPPDTHKISLKIIEAIKQHPVLYSSEVKGSSIKLQEFKQKVWKRIADELGLDPSWLRLRWKNLRDTYCRILKYKNKTEKGVRRKKWIFEDHLSFLKFPYEPDYQPQTIELSEEYIQDINAGGISSEGLLEQLEDRNDEDYDEYMEVLEETMADPVLVDTSPLEMLNANDQQLEEIKKIEREQMQLHNQDVDTYVQQIQSKYRKIRPKRSKAEHPVQRSSIEVPNTYSILKTTSKNKNVVSIDNNTITSPIFVTSSTTTTTSTKPIKGLNNIQEDRERNQEQVYLAPEGKSSIELFFDSMAQTVKRLPPKAQADIKMNICKIVTEAEVRFSGQNTAQSTQQFITPPGMIPKLVLIPCDMIDHQNNKG</sequence>
<dbReference type="Pfam" id="PF10545">
    <property type="entry name" value="MADF_DNA_bdg"/>
    <property type="match status" value="1"/>
</dbReference>
<dbReference type="Proteomes" id="UP000694924">
    <property type="component" value="Unplaced"/>
</dbReference>
<dbReference type="PROSITE" id="PS51031">
    <property type="entry name" value="BESS"/>
    <property type="match status" value="1"/>
</dbReference>
<dbReference type="PANTHER" id="PTHR12243">
    <property type="entry name" value="MADF DOMAIN TRANSCRIPTION FACTOR"/>
    <property type="match status" value="1"/>
</dbReference>
<name>A0ABM1I0B5_POLDO</name>
<dbReference type="InterPro" id="IPR039353">
    <property type="entry name" value="TF_Adf1"/>
</dbReference>
<feature type="domain" description="BESS" evidence="4">
    <location>
        <begin position="318"/>
        <end position="357"/>
    </location>
</feature>
<feature type="domain" description="MADF" evidence="3">
    <location>
        <begin position="40"/>
        <end position="129"/>
    </location>
</feature>
<evidence type="ECO:0000259" key="4">
    <source>
        <dbReference type="PROSITE" id="PS51031"/>
    </source>
</evidence>